<organism evidence="1 2">
    <name type="scientific">Stephania cephalantha</name>
    <dbReference type="NCBI Taxonomy" id="152367"/>
    <lineage>
        <taxon>Eukaryota</taxon>
        <taxon>Viridiplantae</taxon>
        <taxon>Streptophyta</taxon>
        <taxon>Embryophyta</taxon>
        <taxon>Tracheophyta</taxon>
        <taxon>Spermatophyta</taxon>
        <taxon>Magnoliopsida</taxon>
        <taxon>Ranunculales</taxon>
        <taxon>Menispermaceae</taxon>
        <taxon>Menispermoideae</taxon>
        <taxon>Cissampelideae</taxon>
        <taxon>Stephania</taxon>
    </lineage>
</organism>
<accession>A0AAP0KS21</accession>
<evidence type="ECO:0000313" key="2">
    <source>
        <dbReference type="Proteomes" id="UP001419268"/>
    </source>
</evidence>
<keyword evidence="2" id="KW-1185">Reference proteome</keyword>
<evidence type="ECO:0000313" key="1">
    <source>
        <dbReference type="EMBL" id="KAK9156617.1"/>
    </source>
</evidence>
<protein>
    <submittedName>
        <fullName evidence="1">Uncharacterized protein</fullName>
    </submittedName>
</protein>
<proteinExistence type="predicted"/>
<dbReference type="Proteomes" id="UP001419268">
    <property type="component" value="Unassembled WGS sequence"/>
</dbReference>
<reference evidence="1 2" key="1">
    <citation type="submission" date="2024-01" db="EMBL/GenBank/DDBJ databases">
        <title>Genome assemblies of Stephania.</title>
        <authorList>
            <person name="Yang L."/>
        </authorList>
    </citation>
    <scope>NUCLEOTIDE SEQUENCE [LARGE SCALE GENOMIC DNA]</scope>
    <source>
        <strain evidence="1">JXDWG</strain>
        <tissue evidence="1">Leaf</tissue>
    </source>
</reference>
<name>A0AAP0KS21_9MAGN</name>
<dbReference type="AlphaFoldDB" id="A0AAP0KS21"/>
<comment type="caution">
    <text evidence="1">The sequence shown here is derived from an EMBL/GenBank/DDBJ whole genome shotgun (WGS) entry which is preliminary data.</text>
</comment>
<gene>
    <name evidence="1" type="ORF">Scep_003191</name>
</gene>
<sequence>MVDQVHAWKTAPYSPYTNPSGFATHRVWSSKLSYKEIGYGHYVTPSNSAAP</sequence>
<dbReference type="EMBL" id="JBBNAG010000002">
    <property type="protein sequence ID" value="KAK9156617.1"/>
    <property type="molecule type" value="Genomic_DNA"/>
</dbReference>